<reference evidence="3 4" key="1">
    <citation type="submission" date="2021-04" db="EMBL/GenBank/DDBJ databases">
        <title>Whole genome sequence analysis of a thiophenic sulfur metabolizing bacteria.</title>
        <authorList>
            <person name="Akhtar N."/>
            <person name="Akram J."/>
            <person name="Aslam A."/>
        </authorList>
    </citation>
    <scope>NUCLEOTIDE SEQUENCE [LARGE SCALE GENOMIC DNA]</scope>
    <source>
        <strain evidence="3 4">3OW</strain>
    </source>
</reference>
<keyword evidence="2" id="KW-0812">Transmembrane</keyword>
<gene>
    <name evidence="3" type="ORF">KFZ73_17800</name>
</gene>
<feature type="compositionally biased region" description="Acidic residues" evidence="1">
    <location>
        <begin position="1"/>
        <end position="30"/>
    </location>
</feature>
<evidence type="ECO:0000256" key="1">
    <source>
        <dbReference type="SAM" id="MobiDB-lite"/>
    </source>
</evidence>
<dbReference type="RefSeq" id="WP_212554587.1">
    <property type="nucleotide sequence ID" value="NZ_JAGXOE010000050.1"/>
</dbReference>
<evidence type="ECO:0000256" key="2">
    <source>
        <dbReference type="SAM" id="Phobius"/>
    </source>
</evidence>
<keyword evidence="2" id="KW-0472">Membrane</keyword>
<keyword evidence="2" id="KW-1133">Transmembrane helix</keyword>
<proteinExistence type="predicted"/>
<dbReference type="Proteomes" id="UP000676853">
    <property type="component" value="Unassembled WGS sequence"/>
</dbReference>
<organism evidence="3 4">
    <name type="scientific">Tsukamurella paurometabola</name>
    <name type="common">Corynebacterium paurometabolum</name>
    <dbReference type="NCBI Taxonomy" id="2061"/>
    <lineage>
        <taxon>Bacteria</taxon>
        <taxon>Bacillati</taxon>
        <taxon>Actinomycetota</taxon>
        <taxon>Actinomycetes</taxon>
        <taxon>Mycobacteriales</taxon>
        <taxon>Tsukamurellaceae</taxon>
        <taxon>Tsukamurella</taxon>
    </lineage>
</organism>
<comment type="caution">
    <text evidence="3">The sequence shown here is derived from an EMBL/GenBank/DDBJ whole genome shotgun (WGS) entry which is preliminary data.</text>
</comment>
<dbReference type="EMBL" id="JAGXOE010000050">
    <property type="protein sequence ID" value="MBS4103084.1"/>
    <property type="molecule type" value="Genomic_DNA"/>
</dbReference>
<accession>A0ABS5NFL3</accession>
<keyword evidence="4" id="KW-1185">Reference proteome</keyword>
<sequence length="313" mass="31999">MSDEYEYIDEDGNPVDPSDLDGYDVVEEGAAEQPAAPTVETGVQAPPEPTPTSPRIPKALIALGVVVVLGIGGVVAYGMHAMGQRNTVEDVKAAVSSKASVVSSAAASKSSEVRESVAARPVTGVGCREEAFAGAVWVEGAPKPANQLAVQEIIAMPTGFTERQRKAAATEGQAPLRAAVQLSDEQLGVYIASTANAQSNGEALWWKVTVAIAGGFSVLGETYGDGHDVDMKSACATIADPGTYLVTGQGGSEAKPTEVTLIKPERASGTVTGWALIGDKLAKIQIERTPAESSGGDDETGEGGSSSSAVPSK</sequence>
<evidence type="ECO:0000313" key="4">
    <source>
        <dbReference type="Proteomes" id="UP000676853"/>
    </source>
</evidence>
<evidence type="ECO:0000313" key="3">
    <source>
        <dbReference type="EMBL" id="MBS4103084.1"/>
    </source>
</evidence>
<protein>
    <submittedName>
        <fullName evidence="3">Uncharacterized protein</fullName>
    </submittedName>
</protein>
<feature type="transmembrane region" description="Helical" evidence="2">
    <location>
        <begin position="59"/>
        <end position="79"/>
    </location>
</feature>
<name>A0ABS5NFL3_TSUPA</name>
<feature type="region of interest" description="Disordered" evidence="1">
    <location>
        <begin position="1"/>
        <end position="53"/>
    </location>
</feature>
<feature type="region of interest" description="Disordered" evidence="1">
    <location>
        <begin position="287"/>
        <end position="313"/>
    </location>
</feature>